<proteinExistence type="inferred from homology"/>
<evidence type="ECO:0008006" key="13">
    <source>
        <dbReference type="Google" id="ProtNLM"/>
    </source>
</evidence>
<dbReference type="SUPFAM" id="SSF52540">
    <property type="entry name" value="P-loop containing nucleoside triphosphate hydrolases"/>
    <property type="match status" value="1"/>
</dbReference>
<keyword evidence="6 10" id="KW-1133">Transmembrane helix</keyword>
<dbReference type="EMBL" id="JAZGQO010000008">
    <property type="protein sequence ID" value="KAK6178707.1"/>
    <property type="molecule type" value="Genomic_DNA"/>
</dbReference>
<dbReference type="Gene3D" id="3.40.50.300">
    <property type="entry name" value="P-loop containing nucleotide triphosphate hydrolases"/>
    <property type="match status" value="1"/>
</dbReference>
<keyword evidence="9" id="KW-0325">Glycoprotein</keyword>
<comment type="similarity">
    <text evidence="2">Belongs to the galactose-3-O-sulfotransferase family.</text>
</comment>
<keyword evidence="3" id="KW-0808">Transferase</keyword>
<evidence type="ECO:0000256" key="5">
    <source>
        <dbReference type="ARBA" id="ARBA00022968"/>
    </source>
</evidence>
<dbReference type="GO" id="GO:0000139">
    <property type="term" value="C:Golgi membrane"/>
    <property type="evidence" value="ECO:0007669"/>
    <property type="project" value="UniProtKB-SubCell"/>
</dbReference>
<dbReference type="PANTHER" id="PTHR14647:SF87">
    <property type="entry name" value="PUTATIVE-RELATED"/>
    <property type="match status" value="1"/>
</dbReference>
<evidence type="ECO:0000256" key="2">
    <source>
        <dbReference type="ARBA" id="ARBA00008124"/>
    </source>
</evidence>
<comment type="caution">
    <text evidence="11">The sequence shown here is derived from an EMBL/GenBank/DDBJ whole genome shotgun (WGS) entry which is preliminary data.</text>
</comment>
<dbReference type="InterPro" id="IPR009729">
    <property type="entry name" value="Gal-3-0_sulfotransfrase"/>
</dbReference>
<dbReference type="InterPro" id="IPR027417">
    <property type="entry name" value="P-loop_NTPase"/>
</dbReference>
<dbReference type="AlphaFoldDB" id="A0AAN8PHR8"/>
<keyword evidence="12" id="KW-1185">Reference proteome</keyword>
<evidence type="ECO:0000256" key="3">
    <source>
        <dbReference type="ARBA" id="ARBA00022679"/>
    </source>
</evidence>
<protein>
    <recommendedName>
        <fullName evidence="13">Galactosylceramide sulfotransferase-like</fullName>
    </recommendedName>
</protein>
<dbReference type="GO" id="GO:0009247">
    <property type="term" value="P:glycolipid biosynthetic process"/>
    <property type="evidence" value="ECO:0007669"/>
    <property type="project" value="InterPro"/>
</dbReference>
<keyword evidence="7" id="KW-0333">Golgi apparatus</keyword>
<keyword evidence="8 10" id="KW-0472">Membrane</keyword>
<keyword evidence="4 10" id="KW-0812">Transmembrane</keyword>
<gene>
    <name evidence="11" type="ORF">SNE40_011229</name>
</gene>
<dbReference type="PANTHER" id="PTHR14647">
    <property type="entry name" value="GALACTOSE-3-O-SULFOTRANSFERASE"/>
    <property type="match status" value="1"/>
</dbReference>
<name>A0AAN8PHR8_PATCE</name>
<dbReference type="Proteomes" id="UP001347796">
    <property type="component" value="Unassembled WGS sequence"/>
</dbReference>
<sequence>MATYTTVNTSLVVVWKKKKWVVFGCLNLMVLAIIVSKQQTMYGGVNKLWKKPFIDQLDKNPTLEQHLKYLQNLSLLDGPGDVRIFGNRKEIHHVGYLKVHKTASTTMFNIFSRFAQSRNLTVALPLRTNYLSSSLSPHSWQIQPPPFNKTFDMVFHHCFFNDMVFKSLLPESTVFIASVRDPVSRFISAFNYFRNVYKTSYLKRIKTDDRRVHPIHEYLRHLGLYDTRMTSPTRNAMVRDFGFPRKYLQNQTMFERFLSKLDNFFDLVLVVEYFNESLVLMKRLLNWHIKDILYTPLVSGDSRNNVKLTEDEIKKYKQFSNLDVTLYEFFLKKFKQTLLKQDETFFQELNYFKKLLDDVKSHCNSGTGEIFHVQKSKWNQEFILNLSDCKQMKTGELELTKIMKSNQQKLISVAGPNKQFSLNNLGSSGSAFKP</sequence>
<evidence type="ECO:0000256" key="6">
    <source>
        <dbReference type="ARBA" id="ARBA00022989"/>
    </source>
</evidence>
<evidence type="ECO:0000313" key="12">
    <source>
        <dbReference type="Proteomes" id="UP001347796"/>
    </source>
</evidence>
<accession>A0AAN8PHR8</accession>
<evidence type="ECO:0000313" key="11">
    <source>
        <dbReference type="EMBL" id="KAK6178707.1"/>
    </source>
</evidence>
<organism evidence="11 12">
    <name type="scientific">Patella caerulea</name>
    <name type="common">Rayed Mediterranean limpet</name>
    <dbReference type="NCBI Taxonomy" id="87958"/>
    <lineage>
        <taxon>Eukaryota</taxon>
        <taxon>Metazoa</taxon>
        <taxon>Spiralia</taxon>
        <taxon>Lophotrochozoa</taxon>
        <taxon>Mollusca</taxon>
        <taxon>Gastropoda</taxon>
        <taxon>Patellogastropoda</taxon>
        <taxon>Patelloidea</taxon>
        <taxon>Patellidae</taxon>
        <taxon>Patella</taxon>
    </lineage>
</organism>
<dbReference type="GO" id="GO:0001733">
    <property type="term" value="F:galactosylceramide sulfotransferase activity"/>
    <property type="evidence" value="ECO:0007669"/>
    <property type="project" value="InterPro"/>
</dbReference>
<evidence type="ECO:0000256" key="10">
    <source>
        <dbReference type="SAM" id="Phobius"/>
    </source>
</evidence>
<keyword evidence="5" id="KW-0735">Signal-anchor</keyword>
<reference evidence="11 12" key="1">
    <citation type="submission" date="2024-01" db="EMBL/GenBank/DDBJ databases">
        <title>The genome of the rayed Mediterranean limpet Patella caerulea (Linnaeus, 1758).</title>
        <authorList>
            <person name="Anh-Thu Weber A."/>
            <person name="Halstead-Nussloch G."/>
        </authorList>
    </citation>
    <scope>NUCLEOTIDE SEQUENCE [LARGE SCALE GENOMIC DNA]</scope>
    <source>
        <strain evidence="11">AATW-2023a</strain>
        <tissue evidence="11">Whole specimen</tissue>
    </source>
</reference>
<comment type="subcellular location">
    <subcellularLocation>
        <location evidence="1">Golgi apparatus membrane</location>
        <topology evidence="1">Single-pass type II membrane protein</topology>
    </subcellularLocation>
</comment>
<evidence type="ECO:0000256" key="1">
    <source>
        <dbReference type="ARBA" id="ARBA00004323"/>
    </source>
</evidence>
<evidence type="ECO:0000256" key="8">
    <source>
        <dbReference type="ARBA" id="ARBA00023136"/>
    </source>
</evidence>
<feature type="transmembrane region" description="Helical" evidence="10">
    <location>
        <begin position="20"/>
        <end position="36"/>
    </location>
</feature>
<evidence type="ECO:0000256" key="4">
    <source>
        <dbReference type="ARBA" id="ARBA00022692"/>
    </source>
</evidence>
<evidence type="ECO:0000256" key="9">
    <source>
        <dbReference type="ARBA" id="ARBA00023180"/>
    </source>
</evidence>
<evidence type="ECO:0000256" key="7">
    <source>
        <dbReference type="ARBA" id="ARBA00023034"/>
    </source>
</evidence>
<dbReference type="Pfam" id="PF06990">
    <property type="entry name" value="Gal-3-0_sulfotr"/>
    <property type="match status" value="1"/>
</dbReference>